<keyword evidence="2" id="KW-0902">Two-component regulatory system</keyword>
<organism evidence="10 11">
    <name type="scientific">Panacagrimonas perspica</name>
    <dbReference type="NCBI Taxonomy" id="381431"/>
    <lineage>
        <taxon>Bacteria</taxon>
        <taxon>Pseudomonadati</taxon>
        <taxon>Pseudomonadota</taxon>
        <taxon>Gammaproteobacteria</taxon>
        <taxon>Nevskiales</taxon>
        <taxon>Nevskiaceae</taxon>
        <taxon>Panacagrimonas</taxon>
    </lineage>
</organism>
<evidence type="ECO:0000313" key="11">
    <source>
        <dbReference type="Proteomes" id="UP000295341"/>
    </source>
</evidence>
<dbReference type="Pfam" id="PF00486">
    <property type="entry name" value="Trans_reg_C"/>
    <property type="match status" value="1"/>
</dbReference>
<accession>A0A4R7P4P7</accession>
<dbReference type="SMART" id="SM00448">
    <property type="entry name" value="REC"/>
    <property type="match status" value="1"/>
</dbReference>
<proteinExistence type="predicted"/>
<evidence type="ECO:0000256" key="6">
    <source>
        <dbReference type="PROSITE-ProRule" id="PRU00169"/>
    </source>
</evidence>
<feature type="modified residue" description="4-aspartylphosphate" evidence="6">
    <location>
        <position position="53"/>
    </location>
</feature>
<evidence type="ECO:0000259" key="9">
    <source>
        <dbReference type="PROSITE" id="PS51755"/>
    </source>
</evidence>
<evidence type="ECO:0000313" key="10">
    <source>
        <dbReference type="EMBL" id="TDU28211.1"/>
    </source>
</evidence>
<dbReference type="PANTHER" id="PTHR48111:SF4">
    <property type="entry name" value="DNA-BINDING DUAL TRANSCRIPTIONAL REGULATOR OMPR"/>
    <property type="match status" value="1"/>
</dbReference>
<dbReference type="InterPro" id="IPR039420">
    <property type="entry name" value="WalR-like"/>
</dbReference>
<dbReference type="Gene3D" id="1.10.10.10">
    <property type="entry name" value="Winged helix-like DNA-binding domain superfamily/Winged helix DNA-binding domain"/>
    <property type="match status" value="1"/>
</dbReference>
<evidence type="ECO:0000256" key="7">
    <source>
        <dbReference type="PROSITE-ProRule" id="PRU01091"/>
    </source>
</evidence>
<dbReference type="InterPro" id="IPR036388">
    <property type="entry name" value="WH-like_DNA-bd_sf"/>
</dbReference>
<feature type="DNA-binding region" description="OmpR/PhoB-type" evidence="7">
    <location>
        <begin position="144"/>
        <end position="246"/>
    </location>
</feature>
<dbReference type="OrthoDB" id="9802426at2"/>
<keyword evidence="5" id="KW-0804">Transcription</keyword>
<feature type="domain" description="Response regulatory" evidence="8">
    <location>
        <begin position="4"/>
        <end position="117"/>
    </location>
</feature>
<dbReference type="PANTHER" id="PTHR48111">
    <property type="entry name" value="REGULATOR OF RPOS"/>
    <property type="match status" value="1"/>
</dbReference>
<dbReference type="EMBL" id="SOBT01000009">
    <property type="protein sequence ID" value="TDU28211.1"/>
    <property type="molecule type" value="Genomic_DNA"/>
</dbReference>
<dbReference type="AlphaFoldDB" id="A0A4R7P4P7"/>
<dbReference type="SMART" id="SM00862">
    <property type="entry name" value="Trans_reg_C"/>
    <property type="match status" value="1"/>
</dbReference>
<evidence type="ECO:0000259" key="8">
    <source>
        <dbReference type="PROSITE" id="PS50110"/>
    </source>
</evidence>
<keyword evidence="3" id="KW-0805">Transcription regulation</keyword>
<protein>
    <submittedName>
        <fullName evidence="10">Two-component system OmpR family response regulator/two-component system phosphate regulon response regulator OmpR</fullName>
    </submittedName>
</protein>
<evidence type="ECO:0000256" key="1">
    <source>
        <dbReference type="ARBA" id="ARBA00022553"/>
    </source>
</evidence>
<dbReference type="InterPro" id="IPR011006">
    <property type="entry name" value="CheY-like_superfamily"/>
</dbReference>
<gene>
    <name evidence="10" type="ORF">DFR24_2576</name>
</gene>
<dbReference type="Gene3D" id="6.10.250.690">
    <property type="match status" value="1"/>
</dbReference>
<keyword evidence="1 6" id="KW-0597">Phosphoprotein</keyword>
<evidence type="ECO:0000256" key="2">
    <source>
        <dbReference type="ARBA" id="ARBA00023012"/>
    </source>
</evidence>
<name>A0A4R7P4P7_9GAMM</name>
<sequence>MTTRVALVDDDDSLRESIRGYLVDVGFDVDAYSSVKAFREGVAKLAPDMVITDLRMPDEDGLALLSWVRTFSQMPVIMLTSIDGPTDRVVGLELGADDYLAKPCDMRELLARVRTQLRRLKNMAAVPAAELGHAAVPAVQKTPSAEVWFGRWRLDRQRRRLVDADGMDCPITGADYSLLAVFADHPKVVLSRDKLIELAGIDPAEVFDRAIDMRITRLRKKIEPTPGDPTVIKTVRGHGGGYEYVPREGPDYGR</sequence>
<dbReference type="RefSeq" id="WP_133881785.1">
    <property type="nucleotide sequence ID" value="NZ_MWIN01000027.1"/>
</dbReference>
<dbReference type="InterPro" id="IPR016032">
    <property type="entry name" value="Sig_transdc_resp-reg_C-effctor"/>
</dbReference>
<feature type="domain" description="OmpR/PhoB-type" evidence="9">
    <location>
        <begin position="144"/>
        <end position="246"/>
    </location>
</feature>
<evidence type="ECO:0000256" key="4">
    <source>
        <dbReference type="ARBA" id="ARBA00023125"/>
    </source>
</evidence>
<reference evidence="10 11" key="1">
    <citation type="submission" date="2019-03" db="EMBL/GenBank/DDBJ databases">
        <title>Genomic Encyclopedia of Type Strains, Phase IV (KMG-IV): sequencing the most valuable type-strain genomes for metagenomic binning, comparative biology and taxonomic classification.</title>
        <authorList>
            <person name="Goeker M."/>
        </authorList>
    </citation>
    <scope>NUCLEOTIDE SEQUENCE [LARGE SCALE GENOMIC DNA]</scope>
    <source>
        <strain evidence="10 11">DSM 26377</strain>
    </source>
</reference>
<dbReference type="GO" id="GO:0006355">
    <property type="term" value="P:regulation of DNA-templated transcription"/>
    <property type="evidence" value="ECO:0007669"/>
    <property type="project" value="InterPro"/>
</dbReference>
<keyword evidence="4 7" id="KW-0238">DNA-binding</keyword>
<dbReference type="GO" id="GO:0000976">
    <property type="term" value="F:transcription cis-regulatory region binding"/>
    <property type="evidence" value="ECO:0007669"/>
    <property type="project" value="TreeGrafter"/>
</dbReference>
<dbReference type="InterPro" id="IPR001789">
    <property type="entry name" value="Sig_transdc_resp-reg_receiver"/>
</dbReference>
<dbReference type="InterPro" id="IPR001867">
    <property type="entry name" value="OmpR/PhoB-type_DNA-bd"/>
</dbReference>
<dbReference type="Proteomes" id="UP000295341">
    <property type="component" value="Unassembled WGS sequence"/>
</dbReference>
<dbReference type="PROSITE" id="PS50110">
    <property type="entry name" value="RESPONSE_REGULATORY"/>
    <property type="match status" value="1"/>
</dbReference>
<dbReference type="Gene3D" id="3.40.50.2300">
    <property type="match status" value="1"/>
</dbReference>
<dbReference type="SUPFAM" id="SSF46894">
    <property type="entry name" value="C-terminal effector domain of the bipartite response regulators"/>
    <property type="match status" value="1"/>
</dbReference>
<keyword evidence="11" id="KW-1185">Reference proteome</keyword>
<dbReference type="PROSITE" id="PS51755">
    <property type="entry name" value="OMPR_PHOB"/>
    <property type="match status" value="1"/>
</dbReference>
<dbReference type="SUPFAM" id="SSF52172">
    <property type="entry name" value="CheY-like"/>
    <property type="match status" value="1"/>
</dbReference>
<dbReference type="Pfam" id="PF00072">
    <property type="entry name" value="Response_reg"/>
    <property type="match status" value="1"/>
</dbReference>
<dbReference type="CDD" id="cd00383">
    <property type="entry name" value="trans_reg_C"/>
    <property type="match status" value="1"/>
</dbReference>
<evidence type="ECO:0000256" key="5">
    <source>
        <dbReference type="ARBA" id="ARBA00023163"/>
    </source>
</evidence>
<evidence type="ECO:0000256" key="3">
    <source>
        <dbReference type="ARBA" id="ARBA00023015"/>
    </source>
</evidence>
<comment type="caution">
    <text evidence="10">The sequence shown here is derived from an EMBL/GenBank/DDBJ whole genome shotgun (WGS) entry which is preliminary data.</text>
</comment>
<dbReference type="GO" id="GO:0000156">
    <property type="term" value="F:phosphorelay response regulator activity"/>
    <property type="evidence" value="ECO:0007669"/>
    <property type="project" value="TreeGrafter"/>
</dbReference>
<dbReference type="GO" id="GO:0032993">
    <property type="term" value="C:protein-DNA complex"/>
    <property type="evidence" value="ECO:0007669"/>
    <property type="project" value="TreeGrafter"/>
</dbReference>
<dbReference type="GO" id="GO:0005829">
    <property type="term" value="C:cytosol"/>
    <property type="evidence" value="ECO:0007669"/>
    <property type="project" value="TreeGrafter"/>
</dbReference>